<feature type="domain" description="Response regulatory" evidence="2">
    <location>
        <begin position="26"/>
        <end position="142"/>
    </location>
</feature>
<sequence>MDTTNYLSENDILSSCMKPPLSVSVSGWLISDNEEFSKPLSDYFTQWSNVTFTSLSRIEFNAICHDASRIKTPDIIIIDEKSEWNKTTTLIKEGISKTIPIILITNNATTEILRNALKFEIKDVLTIPFDESELDQIIIKCAEIKSANRKHGKTSIFINAKGGMGASILSTSIAHIIALQNESVVLIDPDAQFGSSSGLLSTYPKYTLSEALTQVDSLDEYALSGMLSKHESGLRFIPNRSEHLSDSIPEFKADSFREFLEHVTNNFDHIIIDLSRGLENSTLPAVSNAENVFIVVQQNIPAIQEASVLIKQLKHMFGFNQHQIKIIVNRYSNSIDIKPEEIKKSLHVDDIILVPNDYLSVSASTNLGELLATHFEKKPIVKVLRNIVNVITGHEIEQEKGFKRLFAFLRS</sequence>
<dbReference type="InterPro" id="IPR025669">
    <property type="entry name" value="AAA_dom"/>
</dbReference>
<name>A0A2T3J3W8_9GAMM</name>
<dbReference type="PROSITE" id="PS50110">
    <property type="entry name" value="RESPONSE_REGULATORY"/>
    <property type="match status" value="1"/>
</dbReference>
<dbReference type="InterPro" id="IPR027417">
    <property type="entry name" value="P-loop_NTPase"/>
</dbReference>
<reference evidence="3 4" key="1">
    <citation type="submission" date="2018-03" db="EMBL/GenBank/DDBJ databases">
        <title>Whole genome sequencing of Histamine producing bacteria.</title>
        <authorList>
            <person name="Butler K."/>
        </authorList>
    </citation>
    <scope>NUCLEOTIDE SEQUENCE [LARGE SCALE GENOMIC DNA]</scope>
    <source>
        <strain evidence="3 4">JCM 13586</strain>
    </source>
</reference>
<dbReference type="SUPFAM" id="SSF52540">
    <property type="entry name" value="P-loop containing nucleoside triphosphate hydrolases"/>
    <property type="match status" value="1"/>
</dbReference>
<keyword evidence="1" id="KW-0597">Phosphoprotein</keyword>
<dbReference type="RefSeq" id="WP_107347346.1">
    <property type="nucleotide sequence ID" value="NZ_PYMH01000001.1"/>
</dbReference>
<evidence type="ECO:0000313" key="4">
    <source>
        <dbReference type="Proteomes" id="UP000241222"/>
    </source>
</evidence>
<organism evidence="3 4">
    <name type="scientific">Photobacterium lutimaris</name>
    <dbReference type="NCBI Taxonomy" id="388278"/>
    <lineage>
        <taxon>Bacteria</taxon>
        <taxon>Pseudomonadati</taxon>
        <taxon>Pseudomonadota</taxon>
        <taxon>Gammaproteobacteria</taxon>
        <taxon>Vibrionales</taxon>
        <taxon>Vibrionaceae</taxon>
        <taxon>Photobacterium</taxon>
    </lineage>
</organism>
<keyword evidence="4" id="KW-1185">Reference proteome</keyword>
<evidence type="ECO:0000259" key="2">
    <source>
        <dbReference type="PROSITE" id="PS50110"/>
    </source>
</evidence>
<evidence type="ECO:0000313" key="3">
    <source>
        <dbReference type="EMBL" id="PSU35992.1"/>
    </source>
</evidence>
<dbReference type="Gene3D" id="3.40.50.2300">
    <property type="match status" value="1"/>
</dbReference>
<dbReference type="GO" id="GO:0005524">
    <property type="term" value="F:ATP binding"/>
    <property type="evidence" value="ECO:0007669"/>
    <property type="project" value="TreeGrafter"/>
</dbReference>
<dbReference type="GO" id="GO:0016887">
    <property type="term" value="F:ATP hydrolysis activity"/>
    <property type="evidence" value="ECO:0007669"/>
    <property type="project" value="TreeGrafter"/>
</dbReference>
<dbReference type="SUPFAM" id="SSF52172">
    <property type="entry name" value="CheY-like"/>
    <property type="match status" value="1"/>
</dbReference>
<dbReference type="PANTHER" id="PTHR43384">
    <property type="entry name" value="SEPTUM SITE-DETERMINING PROTEIN MIND HOMOLOG, CHLOROPLASTIC-RELATED"/>
    <property type="match status" value="1"/>
</dbReference>
<dbReference type="OrthoDB" id="5813333at2"/>
<dbReference type="InterPro" id="IPR011006">
    <property type="entry name" value="CheY-like_superfamily"/>
</dbReference>
<evidence type="ECO:0000256" key="1">
    <source>
        <dbReference type="PROSITE-ProRule" id="PRU00169"/>
    </source>
</evidence>
<dbReference type="EMBL" id="PYMH01000001">
    <property type="protein sequence ID" value="PSU35992.1"/>
    <property type="molecule type" value="Genomic_DNA"/>
</dbReference>
<gene>
    <name evidence="3" type="ORF">C9I99_02975</name>
</gene>
<accession>A0A2T3J3W8</accession>
<dbReference type="Proteomes" id="UP000241222">
    <property type="component" value="Unassembled WGS sequence"/>
</dbReference>
<dbReference type="Gene3D" id="3.40.50.300">
    <property type="entry name" value="P-loop containing nucleotide triphosphate hydrolases"/>
    <property type="match status" value="1"/>
</dbReference>
<dbReference type="GO" id="GO:0009898">
    <property type="term" value="C:cytoplasmic side of plasma membrane"/>
    <property type="evidence" value="ECO:0007669"/>
    <property type="project" value="TreeGrafter"/>
</dbReference>
<comment type="caution">
    <text evidence="3">The sequence shown here is derived from an EMBL/GenBank/DDBJ whole genome shotgun (WGS) entry which is preliminary data.</text>
</comment>
<feature type="modified residue" description="4-aspartylphosphate" evidence="1">
    <location>
        <position position="79"/>
    </location>
</feature>
<dbReference type="PANTHER" id="PTHR43384:SF13">
    <property type="entry name" value="SLR0110 PROTEIN"/>
    <property type="match status" value="1"/>
</dbReference>
<dbReference type="InterPro" id="IPR001789">
    <property type="entry name" value="Sig_transdc_resp-reg_receiver"/>
</dbReference>
<proteinExistence type="predicted"/>
<dbReference type="GO" id="GO:0005829">
    <property type="term" value="C:cytosol"/>
    <property type="evidence" value="ECO:0007669"/>
    <property type="project" value="TreeGrafter"/>
</dbReference>
<dbReference type="AlphaFoldDB" id="A0A2T3J3W8"/>
<dbReference type="InterPro" id="IPR050625">
    <property type="entry name" value="ParA/MinD_ATPase"/>
</dbReference>
<dbReference type="Pfam" id="PF13614">
    <property type="entry name" value="AAA_31"/>
    <property type="match status" value="1"/>
</dbReference>
<dbReference type="GO" id="GO:0000160">
    <property type="term" value="P:phosphorelay signal transduction system"/>
    <property type="evidence" value="ECO:0007669"/>
    <property type="project" value="InterPro"/>
</dbReference>
<dbReference type="GO" id="GO:0051782">
    <property type="term" value="P:negative regulation of cell division"/>
    <property type="evidence" value="ECO:0007669"/>
    <property type="project" value="TreeGrafter"/>
</dbReference>
<protein>
    <submittedName>
        <fullName evidence="3">Type II/IV secretion system ATPase TadZ/CpaE, associated with Flp pilus assembly</fullName>
    </submittedName>
</protein>